<dbReference type="PANTHER" id="PTHR35149:SF2">
    <property type="entry name" value="DUF262 DOMAIN-CONTAINING PROTEIN"/>
    <property type="match status" value="1"/>
</dbReference>
<dbReference type="InterPro" id="IPR004919">
    <property type="entry name" value="GmrSD_N"/>
</dbReference>
<dbReference type="AlphaFoldDB" id="A0A2V1K8K5"/>
<feature type="domain" description="GmrSD restriction endonucleases N-terminal" evidence="1">
    <location>
        <begin position="15"/>
        <end position="225"/>
    </location>
</feature>
<dbReference type="InterPro" id="IPR011089">
    <property type="entry name" value="GmrSD_C"/>
</dbReference>
<evidence type="ECO:0000313" key="4">
    <source>
        <dbReference type="Proteomes" id="UP000245283"/>
    </source>
</evidence>
<comment type="caution">
    <text evidence="3">The sequence shown here is derived from an EMBL/GenBank/DDBJ whole genome shotgun (WGS) entry which is preliminary data.</text>
</comment>
<sequence length="546" mass="61881">MAENTEFDHDQLGHLLADHLVEVPEFQRAYSWERVNVREYLADLARARKSETPYFMGTIVFAKTNEGNGRRKVVDGQQRLATTAVLIAAIRDRLQELGKASLSDNISKKYLRRFSIRDEGEVDSLILSPNDQDAYDAIIACELSDVQPSNRIRICYEECRTHLSSLAPTVHSYRRLVDIIDQLENDVQVLVAVASDLPEAYVIFETLNDRGADLTTADLLKNFLFSEARPSDFRYVEQGWNSIETNLGNKPDAMVKFVRHDFMSRNGKVTARKLYRALQDELRENPGAKRFVQRLKKAQVVYLALSDSDNEYWREVSIDVRDALIAYRRFGFESSYPVLLAAFREWEKEKASRLLVKIAKWSVRAQFAGRIGAGASEEAFAAAAAAISDGRVTNQQGVREILSKLIPTDAEFRLAFTAYGKLPTNRAKYVLAMLEKAADAKTQQPERPLDWTSTGVTIEHIMPQSKGQNEEATDFKIREIGNLTLLEKRLNHQLSSRPYSEKRSVYGESSYSLTQALAAIDSWDIECIGRRTEFLADLACLAWPAD</sequence>
<protein>
    <recommendedName>
        <fullName evidence="5">DUF262 domain-containing protein</fullName>
    </recommendedName>
</protein>
<dbReference type="OrthoDB" id="9798761at2"/>
<organism evidence="3 4">
    <name type="scientific">Ancrocorticia populi</name>
    <dbReference type="NCBI Taxonomy" id="2175228"/>
    <lineage>
        <taxon>Bacteria</taxon>
        <taxon>Bacillati</taxon>
        <taxon>Actinomycetota</taxon>
        <taxon>Actinomycetes</taxon>
        <taxon>Actinomycetales</taxon>
        <taxon>Actinomycetaceae</taxon>
        <taxon>Ancrocorticia</taxon>
    </lineage>
</organism>
<keyword evidence="4" id="KW-1185">Reference proteome</keyword>
<proteinExistence type="predicted"/>
<dbReference type="Pfam" id="PF07510">
    <property type="entry name" value="GmrSD_C"/>
    <property type="match status" value="1"/>
</dbReference>
<dbReference type="Pfam" id="PF03235">
    <property type="entry name" value="GmrSD_N"/>
    <property type="match status" value="1"/>
</dbReference>
<dbReference type="RefSeq" id="WP_109093609.1">
    <property type="nucleotide sequence ID" value="NZ_QETB01000003.1"/>
</dbReference>
<reference evidence="4" key="1">
    <citation type="submission" date="2018-05" db="EMBL/GenBank/DDBJ databases">
        <authorList>
            <person name="Li Y."/>
        </authorList>
    </citation>
    <scope>NUCLEOTIDE SEQUENCE [LARGE SCALE GENOMIC DNA]</scope>
    <source>
        <strain evidence="4">sk1b4</strain>
    </source>
</reference>
<dbReference type="Proteomes" id="UP000245283">
    <property type="component" value="Unassembled WGS sequence"/>
</dbReference>
<evidence type="ECO:0008006" key="5">
    <source>
        <dbReference type="Google" id="ProtNLM"/>
    </source>
</evidence>
<feature type="domain" description="GmrSD restriction endonucleases C-terminal" evidence="2">
    <location>
        <begin position="407"/>
        <end position="537"/>
    </location>
</feature>
<dbReference type="EMBL" id="QETB01000003">
    <property type="protein sequence ID" value="PWF26536.1"/>
    <property type="molecule type" value="Genomic_DNA"/>
</dbReference>
<accession>A0A2V1K8K5</accession>
<dbReference type="PANTHER" id="PTHR35149">
    <property type="entry name" value="SLL5132 PROTEIN"/>
    <property type="match status" value="1"/>
</dbReference>
<evidence type="ECO:0000259" key="1">
    <source>
        <dbReference type="Pfam" id="PF03235"/>
    </source>
</evidence>
<evidence type="ECO:0000259" key="2">
    <source>
        <dbReference type="Pfam" id="PF07510"/>
    </source>
</evidence>
<evidence type="ECO:0000313" key="3">
    <source>
        <dbReference type="EMBL" id="PWF26536.1"/>
    </source>
</evidence>
<gene>
    <name evidence="3" type="ORF">DD236_06710</name>
</gene>
<name>A0A2V1K8K5_9ACTO</name>